<dbReference type="Gene3D" id="3.30.530.20">
    <property type="match status" value="1"/>
</dbReference>
<dbReference type="Pfam" id="PF10604">
    <property type="entry name" value="Polyketide_cyc2"/>
    <property type="match status" value="1"/>
</dbReference>
<dbReference type="RefSeq" id="WP_398284053.1">
    <property type="nucleotide sequence ID" value="NZ_JBITLV010000007.1"/>
</dbReference>
<comment type="caution">
    <text evidence="1">The sequence shown here is derived from an EMBL/GenBank/DDBJ whole genome shotgun (WGS) entry which is preliminary data.</text>
</comment>
<proteinExistence type="predicted"/>
<reference evidence="1 2" key="1">
    <citation type="submission" date="2024-10" db="EMBL/GenBank/DDBJ databases">
        <title>The Natural Products Discovery Center: Release of the First 8490 Sequenced Strains for Exploring Actinobacteria Biosynthetic Diversity.</title>
        <authorList>
            <person name="Kalkreuter E."/>
            <person name="Kautsar S.A."/>
            <person name="Yang D."/>
            <person name="Bader C.D."/>
            <person name="Teijaro C.N."/>
            <person name="Fluegel L."/>
            <person name="Davis C.M."/>
            <person name="Simpson J.R."/>
            <person name="Lauterbach L."/>
            <person name="Steele A.D."/>
            <person name="Gui C."/>
            <person name="Meng S."/>
            <person name="Li G."/>
            <person name="Viehrig K."/>
            <person name="Ye F."/>
            <person name="Su P."/>
            <person name="Kiefer A.F."/>
            <person name="Nichols A."/>
            <person name="Cepeda A.J."/>
            <person name="Yan W."/>
            <person name="Fan B."/>
            <person name="Jiang Y."/>
            <person name="Adhikari A."/>
            <person name="Zheng C.-J."/>
            <person name="Schuster L."/>
            <person name="Cowan T.M."/>
            <person name="Smanski M.J."/>
            <person name="Chevrette M.G."/>
            <person name="De Carvalho L.P.S."/>
            <person name="Shen B."/>
        </authorList>
    </citation>
    <scope>NUCLEOTIDE SEQUENCE [LARGE SCALE GENOMIC DNA]</scope>
    <source>
        <strain evidence="1 2">NPDC049639</strain>
    </source>
</reference>
<dbReference type="CDD" id="cd07819">
    <property type="entry name" value="SRPBCC_2"/>
    <property type="match status" value="1"/>
</dbReference>
<sequence length="148" mass="16131">MADRTESSIVVAAAPAAVLDVIADFESYPEWTGAVKQVEILEALPDGRGKRVRFALDAGAIRDTYVLDYDWGVDDSGVGALSWTLEESTVLRALNGTYELSDAPGGATNVRYELSVDLRIPMLGMLRRKAERTIIDTALSELKKRVEG</sequence>
<dbReference type="InterPro" id="IPR019587">
    <property type="entry name" value="Polyketide_cyclase/dehydratase"/>
</dbReference>
<dbReference type="PANTHER" id="PTHR39683:SF4">
    <property type="entry name" value="COENZYME Q-BINDING PROTEIN COQ10 START DOMAIN-CONTAINING PROTEIN"/>
    <property type="match status" value="1"/>
</dbReference>
<dbReference type="Proteomes" id="UP001612915">
    <property type="component" value="Unassembled WGS sequence"/>
</dbReference>
<organism evidence="1 2">
    <name type="scientific">Spongisporangium articulatum</name>
    <dbReference type="NCBI Taxonomy" id="3362603"/>
    <lineage>
        <taxon>Bacteria</taxon>
        <taxon>Bacillati</taxon>
        <taxon>Actinomycetota</taxon>
        <taxon>Actinomycetes</taxon>
        <taxon>Kineosporiales</taxon>
        <taxon>Kineosporiaceae</taxon>
        <taxon>Spongisporangium</taxon>
    </lineage>
</organism>
<dbReference type="SUPFAM" id="SSF55961">
    <property type="entry name" value="Bet v1-like"/>
    <property type="match status" value="1"/>
</dbReference>
<evidence type="ECO:0000313" key="2">
    <source>
        <dbReference type="Proteomes" id="UP001612915"/>
    </source>
</evidence>
<protein>
    <submittedName>
        <fullName evidence="1">SRPBCC family protein</fullName>
    </submittedName>
</protein>
<keyword evidence="2" id="KW-1185">Reference proteome</keyword>
<dbReference type="EMBL" id="JBITLV010000007">
    <property type="protein sequence ID" value="MFI7589465.1"/>
    <property type="molecule type" value="Genomic_DNA"/>
</dbReference>
<name>A0ABW8ASU0_9ACTN</name>
<accession>A0ABW8ASU0</accession>
<evidence type="ECO:0000313" key="1">
    <source>
        <dbReference type="EMBL" id="MFI7589465.1"/>
    </source>
</evidence>
<dbReference type="PANTHER" id="PTHR39683">
    <property type="entry name" value="CONSERVED PROTEIN TB16.3"/>
    <property type="match status" value="1"/>
</dbReference>
<gene>
    <name evidence="1" type="ORF">ACIB24_20565</name>
</gene>
<dbReference type="InterPro" id="IPR023393">
    <property type="entry name" value="START-like_dom_sf"/>
</dbReference>